<dbReference type="InterPro" id="IPR052982">
    <property type="entry name" value="SRP1/TIP1-like"/>
</dbReference>
<organism evidence="5 6">
    <name type="scientific">Sphaerosporella brunnea</name>
    <dbReference type="NCBI Taxonomy" id="1250544"/>
    <lineage>
        <taxon>Eukaryota</taxon>
        <taxon>Fungi</taxon>
        <taxon>Dikarya</taxon>
        <taxon>Ascomycota</taxon>
        <taxon>Pezizomycotina</taxon>
        <taxon>Pezizomycetes</taxon>
        <taxon>Pezizales</taxon>
        <taxon>Pyronemataceae</taxon>
        <taxon>Sphaerosporella</taxon>
    </lineage>
</organism>
<feature type="signal peptide" evidence="3">
    <location>
        <begin position="1"/>
        <end position="19"/>
    </location>
</feature>
<keyword evidence="1 3" id="KW-0732">Signal</keyword>
<sequence>MKSSLVAGLVAAFASLAAAYTTPTTGPEGNPISAPGLNDIVPVGKPYKITWAPTTTGTVTLVLLRGPSENVVPMYPIVEKVPNTGSYEWTPSTSLEADVTHYGIQLIDDATGQYQYTTQFGISNSGGASSVSSVSVAPAADTTHYTHAAASSDCSSSVSYSTSYATLTSCDCEATPTASECTESATATVIATPTAAVPTPAGTGTYPTPAAGTGSPSGHSNNTLYTVPVPTKSSPTSAVSSVPTAVEYTGAGSQLRVGGALVAVVAGMVFALL</sequence>
<dbReference type="InParanoid" id="A0A5J5ENC6"/>
<proteinExistence type="predicted"/>
<evidence type="ECO:0000313" key="6">
    <source>
        <dbReference type="Proteomes" id="UP000326924"/>
    </source>
</evidence>
<dbReference type="Proteomes" id="UP000326924">
    <property type="component" value="Unassembled WGS sequence"/>
</dbReference>
<accession>A0A5J5ENC6</accession>
<reference evidence="5 6" key="1">
    <citation type="submission" date="2019-09" db="EMBL/GenBank/DDBJ databases">
        <title>Draft genome of the ectomycorrhizal ascomycete Sphaerosporella brunnea.</title>
        <authorList>
            <consortium name="DOE Joint Genome Institute"/>
            <person name="Benucci G.M."/>
            <person name="Marozzi G."/>
            <person name="Antonielli L."/>
            <person name="Sanchez S."/>
            <person name="Marco P."/>
            <person name="Wang X."/>
            <person name="Falini L.B."/>
            <person name="Barry K."/>
            <person name="Haridas S."/>
            <person name="Lipzen A."/>
            <person name="Labutti K."/>
            <person name="Grigoriev I.V."/>
            <person name="Murat C."/>
            <person name="Martin F."/>
            <person name="Albertini E."/>
            <person name="Donnini D."/>
            <person name="Bonito G."/>
        </authorList>
    </citation>
    <scope>NUCLEOTIDE SEQUENCE [LARGE SCALE GENOMIC DNA]</scope>
    <source>
        <strain evidence="5 6">Sb_GMNB300</strain>
    </source>
</reference>
<evidence type="ECO:0000256" key="1">
    <source>
        <dbReference type="ARBA" id="ARBA00022729"/>
    </source>
</evidence>
<feature type="domain" description="Yeast cell wall synthesis Kre9/Knh1-like N-terminal" evidence="4">
    <location>
        <begin position="35"/>
        <end position="122"/>
    </location>
</feature>
<gene>
    <name evidence="5" type="ORF">FN846DRAFT_961778</name>
</gene>
<dbReference type="EMBL" id="VXIS01000178">
    <property type="protein sequence ID" value="KAA8898826.1"/>
    <property type="molecule type" value="Genomic_DNA"/>
</dbReference>
<feature type="region of interest" description="Disordered" evidence="2">
    <location>
        <begin position="198"/>
        <end position="222"/>
    </location>
</feature>
<feature type="compositionally biased region" description="Low complexity" evidence="2">
    <location>
        <begin position="198"/>
        <end position="214"/>
    </location>
</feature>
<dbReference type="AlphaFoldDB" id="A0A5J5ENC6"/>
<evidence type="ECO:0000313" key="5">
    <source>
        <dbReference type="EMBL" id="KAA8898826.1"/>
    </source>
</evidence>
<protein>
    <submittedName>
        <fullName evidence="5">Ser-Thr-rich glycosyl-phosphatidyl-inositol-anchored membrane family-domain-containing protein</fullName>
    </submittedName>
</protein>
<keyword evidence="6" id="KW-1185">Reference proteome</keyword>
<dbReference type="OrthoDB" id="4094614at2759"/>
<evidence type="ECO:0000256" key="3">
    <source>
        <dbReference type="SAM" id="SignalP"/>
    </source>
</evidence>
<dbReference type="PANTHER" id="PTHR40633">
    <property type="entry name" value="MATRIX PROTEIN, PUTATIVE (AFU_ORTHOLOGUE AFUA_8G05410)-RELATED"/>
    <property type="match status" value="1"/>
</dbReference>
<dbReference type="InterPro" id="IPR018466">
    <property type="entry name" value="Kre9/Knh1-like_N"/>
</dbReference>
<comment type="caution">
    <text evidence="5">The sequence shown here is derived from an EMBL/GenBank/DDBJ whole genome shotgun (WGS) entry which is preliminary data.</text>
</comment>
<evidence type="ECO:0000256" key="2">
    <source>
        <dbReference type="SAM" id="MobiDB-lite"/>
    </source>
</evidence>
<name>A0A5J5ENC6_9PEZI</name>
<evidence type="ECO:0000259" key="4">
    <source>
        <dbReference type="Pfam" id="PF10342"/>
    </source>
</evidence>
<feature type="chain" id="PRO_5023835875" evidence="3">
    <location>
        <begin position="20"/>
        <end position="273"/>
    </location>
</feature>
<dbReference type="Pfam" id="PF10342">
    <property type="entry name" value="Kre9_KNH"/>
    <property type="match status" value="1"/>
</dbReference>
<dbReference type="PANTHER" id="PTHR40633:SF1">
    <property type="entry name" value="GPI ANCHORED SERINE-THREONINE RICH PROTEIN (AFU_ORTHOLOGUE AFUA_1G03630)"/>
    <property type="match status" value="1"/>
</dbReference>